<protein>
    <recommendedName>
        <fullName evidence="4">RNA polymerase II elongation factor ELL N-terminal domain-containing protein</fullName>
    </recommendedName>
</protein>
<evidence type="ECO:0008006" key="4">
    <source>
        <dbReference type="Google" id="ProtNLM"/>
    </source>
</evidence>
<gene>
    <name evidence="2" type="ORF">IWW39_005188</name>
</gene>
<feature type="region of interest" description="Disordered" evidence="1">
    <location>
        <begin position="467"/>
        <end position="527"/>
    </location>
</feature>
<sequence length="869" mass="93778">MSNSATAPLLFTKLPRHVVEKLQSAPPGEIQLAIGGKERTINGSIIIGSSRYDVRYSNDRATAPSLLFQGSSPKPATSEGWASWTRRGKLMGTLTFKSKNKPSGLAVSGSSNSANTAKAPKSSPTLPPDEALLTALHAQASSSAAKSPPQKKSGIVRHNRELLRDRVLHLLALAPADESDLVERLKSPSSTVLDVLAGLAKKTDTMWTLLPEQYKHVQIESWLQYNDRAKEKVIGNALAAFDALGLSADNSDRQRILQIQKRLANASAPVLSSSVGASSAAPLKGPSVPSISLPKDVPTPKKKPVRSVIAPTLPKKLKAEPNKEAKRLLGNPASLSGKAASTLSDTAASMSAGTSSNSALTAPVADASAREPPKSAGRPARPMPILAQKPHDSRANDDASELHRAVPESTELWNQTNKPTYEQRKQANVSYSVPVTAIAGSENATSFHPSPPAIEIDGSPYIPQSRLAAHGSQHRRPRGLSDSSNQVRGADPEYRRQQWAADASSPPASRHGRSRSRSNSRGLRTQRVGGLVATAAVESAPVEANKALQHVPVRSRPLKAPILEIREKLVHSMAEERAHRIDAHIGERTGQNNGKSLREASLTPTEDLDRSCTPSPAPLIDRVETIEDLRKLQALLTTTYAEYSQLRLKIDNHHAEYAPLIEELDSARAACTESVRAALYERKSSEADREEGEEIGDAPAACELAMAVDPTTEKCAPDGSRLYWAETDSGAWLADSAEAVVGGCTDGEEKRPTRMRKLLPEEARVLRANQAIVDQYRDLDSGDVHHWVKRYLRLREQVEQMSMEVTQAHERLANDLLSQFDALRDEFGDDLVDDAIAEANDAESGADAAGFTLTIDAYRDDLSTVGTAM</sequence>
<reference evidence="2" key="1">
    <citation type="submission" date="2022-07" db="EMBL/GenBank/DDBJ databases">
        <title>Phylogenomic reconstructions and comparative analyses of Kickxellomycotina fungi.</title>
        <authorList>
            <person name="Reynolds N.K."/>
            <person name="Stajich J.E."/>
            <person name="Barry K."/>
            <person name="Grigoriev I.V."/>
            <person name="Crous P."/>
            <person name="Smith M.E."/>
        </authorList>
    </citation>
    <scope>NUCLEOTIDE SEQUENCE</scope>
    <source>
        <strain evidence="2">CBS 109367</strain>
    </source>
</reference>
<dbReference type="OrthoDB" id="2587563at2759"/>
<proteinExistence type="predicted"/>
<keyword evidence="3" id="KW-1185">Reference proteome</keyword>
<evidence type="ECO:0000313" key="2">
    <source>
        <dbReference type="EMBL" id="KAJ2683975.1"/>
    </source>
</evidence>
<dbReference type="Gene3D" id="1.10.10.2670">
    <property type="entry name" value="E3 ubiquitin-protein ligase"/>
    <property type="match status" value="1"/>
</dbReference>
<feature type="region of interest" description="Disordered" evidence="1">
    <location>
        <begin position="276"/>
        <end position="427"/>
    </location>
</feature>
<dbReference type="InterPro" id="IPR036390">
    <property type="entry name" value="WH_DNA-bd_sf"/>
</dbReference>
<evidence type="ECO:0000256" key="1">
    <source>
        <dbReference type="SAM" id="MobiDB-lite"/>
    </source>
</evidence>
<feature type="compositionally biased region" description="Polar residues" evidence="1">
    <location>
        <begin position="339"/>
        <end position="360"/>
    </location>
</feature>
<dbReference type="AlphaFoldDB" id="A0A9W8GI30"/>
<dbReference type="Proteomes" id="UP001151516">
    <property type="component" value="Unassembled WGS sequence"/>
</dbReference>
<feature type="compositionally biased region" description="Polar residues" evidence="1">
    <location>
        <begin position="411"/>
        <end position="427"/>
    </location>
</feature>
<evidence type="ECO:0000313" key="3">
    <source>
        <dbReference type="Proteomes" id="UP001151516"/>
    </source>
</evidence>
<name>A0A9W8GI30_9FUNG</name>
<dbReference type="SUPFAM" id="SSF46785">
    <property type="entry name" value="Winged helix' DNA-binding domain"/>
    <property type="match status" value="1"/>
</dbReference>
<organism evidence="2 3">
    <name type="scientific">Coemansia spiralis</name>
    <dbReference type="NCBI Taxonomy" id="417178"/>
    <lineage>
        <taxon>Eukaryota</taxon>
        <taxon>Fungi</taxon>
        <taxon>Fungi incertae sedis</taxon>
        <taxon>Zoopagomycota</taxon>
        <taxon>Kickxellomycotina</taxon>
        <taxon>Kickxellomycetes</taxon>
        <taxon>Kickxellales</taxon>
        <taxon>Kickxellaceae</taxon>
        <taxon>Coemansia</taxon>
    </lineage>
</organism>
<dbReference type="InterPro" id="IPR042065">
    <property type="entry name" value="E3_ELL-like"/>
</dbReference>
<dbReference type="EMBL" id="JANBTX010000244">
    <property type="protein sequence ID" value="KAJ2683975.1"/>
    <property type="molecule type" value="Genomic_DNA"/>
</dbReference>
<feature type="compositionally biased region" description="Basic and acidic residues" evidence="1">
    <location>
        <begin position="389"/>
        <end position="406"/>
    </location>
</feature>
<feature type="region of interest" description="Disordered" evidence="1">
    <location>
        <begin position="95"/>
        <end position="129"/>
    </location>
</feature>
<feature type="compositionally biased region" description="Basic and acidic residues" evidence="1">
    <location>
        <begin position="317"/>
        <end position="327"/>
    </location>
</feature>
<accession>A0A9W8GI30</accession>
<comment type="caution">
    <text evidence="2">The sequence shown here is derived from an EMBL/GenBank/DDBJ whole genome shotgun (WGS) entry which is preliminary data.</text>
</comment>